<accession>A0A329UAU1</accession>
<dbReference type="RefSeq" id="WP_112090716.1">
    <property type="nucleotide sequence ID" value="NZ_JAWHPV010000002.1"/>
</dbReference>
<evidence type="ECO:0000256" key="7">
    <source>
        <dbReference type="ARBA" id="ARBA00023136"/>
    </source>
</evidence>
<comment type="subcellular location">
    <subcellularLocation>
        <location evidence="1 8">Cell membrane</location>
        <topology evidence="1 8">Multi-pass membrane protein</topology>
    </subcellularLocation>
</comment>
<evidence type="ECO:0000256" key="1">
    <source>
        <dbReference type="ARBA" id="ARBA00004651"/>
    </source>
</evidence>
<evidence type="ECO:0000256" key="8">
    <source>
        <dbReference type="RuleBase" id="RU361157"/>
    </source>
</evidence>
<feature type="transmembrane region" description="Helical" evidence="8">
    <location>
        <begin position="28"/>
        <end position="49"/>
    </location>
</feature>
<keyword evidence="5 8" id="KW-0812">Transmembrane</keyword>
<gene>
    <name evidence="10" type="ORF">C4N24_05605</name>
</gene>
<proteinExistence type="inferred from homology"/>
<reference evidence="10 11" key="1">
    <citation type="submission" date="2018-02" db="EMBL/GenBank/DDBJ databases">
        <title>Complete genome sequencing of Faecalibacterium prausnitzii strains isolated from the human gut.</title>
        <authorList>
            <person name="Fitzgerald B.C."/>
            <person name="Shkoporov A.N."/>
            <person name="Ross P.R."/>
            <person name="Hill C."/>
        </authorList>
    </citation>
    <scope>NUCLEOTIDE SEQUENCE [LARGE SCALE GENOMIC DNA]</scope>
    <source>
        <strain evidence="10 11">APC923/51-1</strain>
    </source>
</reference>
<evidence type="ECO:0000313" key="11">
    <source>
        <dbReference type="Proteomes" id="UP000251281"/>
    </source>
</evidence>
<dbReference type="GO" id="GO:0015920">
    <property type="term" value="P:lipopolysaccharide transport"/>
    <property type="evidence" value="ECO:0007669"/>
    <property type="project" value="TreeGrafter"/>
</dbReference>
<feature type="transmembrane region" description="Helical" evidence="8">
    <location>
        <begin position="111"/>
        <end position="132"/>
    </location>
</feature>
<dbReference type="Proteomes" id="UP000251281">
    <property type="component" value="Unassembled WGS sequence"/>
</dbReference>
<comment type="caution">
    <text evidence="10">The sequence shown here is derived from an EMBL/GenBank/DDBJ whole genome shotgun (WGS) entry which is preliminary data.</text>
</comment>
<comment type="similarity">
    <text evidence="2 8">Belongs to the ABC-2 integral membrane protein family.</text>
</comment>
<keyword evidence="7 8" id="KW-0472">Membrane</keyword>
<dbReference type="PANTHER" id="PTHR30413:SF10">
    <property type="entry name" value="CAPSULE POLYSACCHARIDE EXPORT INNER-MEMBRANE PROTEIN CTRC"/>
    <property type="match status" value="1"/>
</dbReference>
<feature type="transmembrane region" description="Helical" evidence="8">
    <location>
        <begin position="233"/>
        <end position="251"/>
    </location>
</feature>
<dbReference type="InterPro" id="IPR013525">
    <property type="entry name" value="ABC2_TM"/>
</dbReference>
<feature type="transmembrane region" description="Helical" evidence="8">
    <location>
        <begin position="171"/>
        <end position="190"/>
    </location>
</feature>
<feature type="domain" description="ABC transmembrane type-2" evidence="9">
    <location>
        <begin position="29"/>
        <end position="253"/>
    </location>
</feature>
<name>A0A329UAU1_9FIRM</name>
<dbReference type="GO" id="GO:0140359">
    <property type="term" value="F:ABC-type transporter activity"/>
    <property type="evidence" value="ECO:0007669"/>
    <property type="project" value="InterPro"/>
</dbReference>
<sequence length="261" mass="30056">MLKICFKERKLLFELAKNDVKSRFSSSVLGAAWTVMQPLINMLVIWLVFQAGFKSSNLEGDIPFIVWYMPAFLSWNLFSESVSQATNSIQEYSYLVKKVNFSVEIIPAIKIVSNTLIHLFFIAFIIFVNLCYGRLPNLYYLQVIYYAVCCMAISLAIGLLTSAVTPFTSDVANIVSIIIQTGFWVTPIFWDPSQLTKGAQMLIRLNPIYYICNGYRDCFVYQIPFYAHRVNTLYFWGITIVLWLIGSRTFNKAKQHFDDVL</sequence>
<keyword evidence="6 8" id="KW-1133">Transmembrane helix</keyword>
<feature type="transmembrane region" description="Helical" evidence="8">
    <location>
        <begin position="144"/>
        <end position="165"/>
    </location>
</feature>
<dbReference type="AlphaFoldDB" id="A0A329UAU1"/>
<evidence type="ECO:0000256" key="5">
    <source>
        <dbReference type="ARBA" id="ARBA00022692"/>
    </source>
</evidence>
<dbReference type="Pfam" id="PF01061">
    <property type="entry name" value="ABC2_membrane"/>
    <property type="match status" value="1"/>
</dbReference>
<dbReference type="PANTHER" id="PTHR30413">
    <property type="entry name" value="INNER MEMBRANE TRANSPORT PERMEASE"/>
    <property type="match status" value="1"/>
</dbReference>
<dbReference type="InterPro" id="IPR047817">
    <property type="entry name" value="ABC2_TM_bact-type"/>
</dbReference>
<dbReference type="EMBL" id="PRLD01000004">
    <property type="protein sequence ID" value="RAW58555.1"/>
    <property type="molecule type" value="Genomic_DNA"/>
</dbReference>
<dbReference type="PROSITE" id="PS51012">
    <property type="entry name" value="ABC_TM2"/>
    <property type="match status" value="1"/>
</dbReference>
<evidence type="ECO:0000259" key="9">
    <source>
        <dbReference type="PROSITE" id="PS51012"/>
    </source>
</evidence>
<evidence type="ECO:0000313" key="10">
    <source>
        <dbReference type="EMBL" id="RAW58555.1"/>
    </source>
</evidence>
<dbReference type="GO" id="GO:0005886">
    <property type="term" value="C:plasma membrane"/>
    <property type="evidence" value="ECO:0007669"/>
    <property type="project" value="UniProtKB-SubCell"/>
</dbReference>
<evidence type="ECO:0000256" key="6">
    <source>
        <dbReference type="ARBA" id="ARBA00022989"/>
    </source>
</evidence>
<keyword evidence="3 8" id="KW-0813">Transport</keyword>
<evidence type="ECO:0000256" key="2">
    <source>
        <dbReference type="ARBA" id="ARBA00007783"/>
    </source>
</evidence>
<organism evidence="10 11">
    <name type="scientific">Faecalibacterium prausnitzii</name>
    <dbReference type="NCBI Taxonomy" id="853"/>
    <lineage>
        <taxon>Bacteria</taxon>
        <taxon>Bacillati</taxon>
        <taxon>Bacillota</taxon>
        <taxon>Clostridia</taxon>
        <taxon>Eubacteriales</taxon>
        <taxon>Oscillospiraceae</taxon>
        <taxon>Faecalibacterium</taxon>
    </lineage>
</organism>
<feature type="transmembrane region" description="Helical" evidence="8">
    <location>
        <begin position="61"/>
        <end position="78"/>
    </location>
</feature>
<evidence type="ECO:0000256" key="4">
    <source>
        <dbReference type="ARBA" id="ARBA00022475"/>
    </source>
</evidence>
<evidence type="ECO:0000256" key="3">
    <source>
        <dbReference type="ARBA" id="ARBA00022448"/>
    </source>
</evidence>
<protein>
    <recommendedName>
        <fullName evidence="8">Transport permease protein</fullName>
    </recommendedName>
</protein>
<keyword evidence="4 8" id="KW-1003">Cell membrane</keyword>